<accession>A0A2P5AUM0</accession>
<dbReference type="Proteomes" id="UP000237105">
    <property type="component" value="Unassembled WGS sequence"/>
</dbReference>
<feature type="region of interest" description="Disordered" evidence="1">
    <location>
        <begin position="1"/>
        <end position="97"/>
    </location>
</feature>
<evidence type="ECO:0000313" key="2">
    <source>
        <dbReference type="EMBL" id="PON40215.1"/>
    </source>
</evidence>
<comment type="caution">
    <text evidence="2">The sequence shown here is derived from an EMBL/GenBank/DDBJ whole genome shotgun (WGS) entry which is preliminary data.</text>
</comment>
<feature type="compositionally biased region" description="Basic and acidic residues" evidence="1">
    <location>
        <begin position="87"/>
        <end position="97"/>
    </location>
</feature>
<name>A0A2P5AUM0_PARAD</name>
<organism evidence="2 3">
    <name type="scientific">Parasponia andersonii</name>
    <name type="common">Sponia andersonii</name>
    <dbReference type="NCBI Taxonomy" id="3476"/>
    <lineage>
        <taxon>Eukaryota</taxon>
        <taxon>Viridiplantae</taxon>
        <taxon>Streptophyta</taxon>
        <taxon>Embryophyta</taxon>
        <taxon>Tracheophyta</taxon>
        <taxon>Spermatophyta</taxon>
        <taxon>Magnoliopsida</taxon>
        <taxon>eudicotyledons</taxon>
        <taxon>Gunneridae</taxon>
        <taxon>Pentapetalae</taxon>
        <taxon>rosids</taxon>
        <taxon>fabids</taxon>
        <taxon>Rosales</taxon>
        <taxon>Cannabaceae</taxon>
        <taxon>Parasponia</taxon>
    </lineage>
</organism>
<feature type="compositionally biased region" description="Acidic residues" evidence="1">
    <location>
        <begin position="1"/>
        <end position="23"/>
    </location>
</feature>
<proteinExistence type="predicted"/>
<dbReference type="EMBL" id="JXTB01000444">
    <property type="protein sequence ID" value="PON40215.1"/>
    <property type="molecule type" value="Genomic_DNA"/>
</dbReference>
<evidence type="ECO:0000313" key="3">
    <source>
        <dbReference type="Proteomes" id="UP000237105"/>
    </source>
</evidence>
<feature type="compositionally biased region" description="Low complexity" evidence="1">
    <location>
        <begin position="47"/>
        <end position="77"/>
    </location>
</feature>
<gene>
    <name evidence="2" type="ORF">PanWU01x14_299070</name>
</gene>
<keyword evidence="3" id="KW-1185">Reference proteome</keyword>
<dbReference type="AlphaFoldDB" id="A0A2P5AUM0"/>
<sequence length="111" mass="12030">MIPDEELFDIPEVPIAEDLEEEESSKCPQSESKGRKLLKQIQQSAVATPSSSKKMAPAKKSATAATSATVATDSSSPPQAPISADLEALKKDQDKHNERLCQVPLFRPLLQ</sequence>
<reference evidence="3" key="1">
    <citation type="submission" date="2016-06" db="EMBL/GenBank/DDBJ databases">
        <title>Parallel loss of symbiosis genes in relatives of nitrogen-fixing non-legume Parasponia.</title>
        <authorList>
            <person name="Van Velzen R."/>
            <person name="Holmer R."/>
            <person name="Bu F."/>
            <person name="Rutten L."/>
            <person name="Van Zeijl A."/>
            <person name="Liu W."/>
            <person name="Santuari L."/>
            <person name="Cao Q."/>
            <person name="Sharma T."/>
            <person name="Shen D."/>
            <person name="Roswanjaya Y."/>
            <person name="Wardhani T."/>
            <person name="Kalhor M.S."/>
            <person name="Jansen J."/>
            <person name="Van den Hoogen J."/>
            <person name="Gungor B."/>
            <person name="Hartog M."/>
            <person name="Hontelez J."/>
            <person name="Verver J."/>
            <person name="Yang W.-C."/>
            <person name="Schijlen E."/>
            <person name="Repin R."/>
            <person name="Schilthuizen M."/>
            <person name="Schranz E."/>
            <person name="Heidstra R."/>
            <person name="Miyata K."/>
            <person name="Fedorova E."/>
            <person name="Kohlen W."/>
            <person name="Bisseling T."/>
            <person name="Smit S."/>
            <person name="Geurts R."/>
        </authorList>
    </citation>
    <scope>NUCLEOTIDE SEQUENCE [LARGE SCALE GENOMIC DNA]</scope>
    <source>
        <strain evidence="3">cv. WU1-14</strain>
    </source>
</reference>
<evidence type="ECO:0000256" key="1">
    <source>
        <dbReference type="SAM" id="MobiDB-lite"/>
    </source>
</evidence>
<protein>
    <submittedName>
        <fullName evidence="2">Uncharacterized protein</fullName>
    </submittedName>
</protein>